<dbReference type="GO" id="GO:0005524">
    <property type="term" value="F:ATP binding"/>
    <property type="evidence" value="ECO:0007669"/>
    <property type="project" value="UniProtKB-KW"/>
</dbReference>
<dbReference type="GO" id="GO:0000155">
    <property type="term" value="F:phosphorelay sensor kinase activity"/>
    <property type="evidence" value="ECO:0007669"/>
    <property type="project" value="InterPro"/>
</dbReference>
<evidence type="ECO:0000256" key="8">
    <source>
        <dbReference type="ARBA" id="ARBA00022840"/>
    </source>
</evidence>
<dbReference type="GO" id="GO:0016020">
    <property type="term" value="C:membrane"/>
    <property type="evidence" value="ECO:0007669"/>
    <property type="project" value="UniProtKB-SubCell"/>
</dbReference>
<evidence type="ECO:0000256" key="7">
    <source>
        <dbReference type="ARBA" id="ARBA00022777"/>
    </source>
</evidence>
<dbReference type="GO" id="GO:0007234">
    <property type="term" value="P:osmosensory signaling via phosphorelay pathway"/>
    <property type="evidence" value="ECO:0007669"/>
    <property type="project" value="TreeGrafter"/>
</dbReference>
<evidence type="ECO:0000259" key="12">
    <source>
        <dbReference type="PROSITE" id="PS50112"/>
    </source>
</evidence>
<evidence type="ECO:0000256" key="1">
    <source>
        <dbReference type="ARBA" id="ARBA00000085"/>
    </source>
</evidence>
<keyword evidence="9" id="KW-1133">Transmembrane helix</keyword>
<dbReference type="SUPFAM" id="SSF55785">
    <property type="entry name" value="PYP-like sensor domain (PAS domain)"/>
    <property type="match status" value="1"/>
</dbReference>
<keyword evidence="10" id="KW-0902">Two-component regulatory system</keyword>
<dbReference type="GO" id="GO:0000156">
    <property type="term" value="F:phosphorelay response regulator activity"/>
    <property type="evidence" value="ECO:0007669"/>
    <property type="project" value="TreeGrafter"/>
</dbReference>
<dbReference type="SUPFAM" id="SSF55874">
    <property type="entry name" value="ATPase domain of HSP90 chaperone/DNA topoisomerase II/histidine kinase"/>
    <property type="match status" value="1"/>
</dbReference>
<keyword evidence="6" id="KW-0547">Nucleotide-binding</keyword>
<protein>
    <recommendedName>
        <fullName evidence="3">histidine kinase</fullName>
        <ecNumber evidence="3">2.7.13.3</ecNumber>
    </recommendedName>
</protein>
<evidence type="ECO:0000256" key="5">
    <source>
        <dbReference type="ARBA" id="ARBA00022692"/>
    </source>
</evidence>
<evidence type="ECO:0000256" key="2">
    <source>
        <dbReference type="ARBA" id="ARBA00004141"/>
    </source>
</evidence>
<dbReference type="InterPro" id="IPR036097">
    <property type="entry name" value="HisK_dim/P_sf"/>
</dbReference>
<dbReference type="PROSITE" id="PS50112">
    <property type="entry name" value="PAS"/>
    <property type="match status" value="1"/>
</dbReference>
<feature type="domain" description="PAS" evidence="12">
    <location>
        <begin position="66"/>
        <end position="121"/>
    </location>
</feature>
<organism evidence="13">
    <name type="scientific">uncultured bacterium</name>
    <name type="common">gcode 4</name>
    <dbReference type="NCBI Taxonomy" id="1234023"/>
    <lineage>
        <taxon>Bacteria</taxon>
        <taxon>environmental samples</taxon>
    </lineage>
</organism>
<dbReference type="InterPro" id="IPR036890">
    <property type="entry name" value="HATPase_C_sf"/>
</dbReference>
<dbReference type="InterPro" id="IPR050351">
    <property type="entry name" value="BphY/WalK/GraS-like"/>
</dbReference>
<reference evidence="13" key="1">
    <citation type="journal article" date="2012" name="Science">
        <title>Fermentation, hydrogen, and sulfur metabolism in multiple uncultivated bacterial phyla.</title>
        <authorList>
            <person name="Wrighton K.C."/>
            <person name="Thomas B.C."/>
            <person name="Sharon I."/>
            <person name="Miller C.S."/>
            <person name="Castelle C.J."/>
            <person name="VerBerkmoes N.C."/>
            <person name="Wilkins M.J."/>
            <person name="Hettich R.L."/>
            <person name="Lipton M.S."/>
            <person name="Williams K.H."/>
            <person name="Long P.E."/>
            <person name="Banfield J.F."/>
        </authorList>
    </citation>
    <scope>NUCLEOTIDE SEQUENCE [LARGE SCALE GENOMIC DNA]</scope>
</reference>
<evidence type="ECO:0000313" key="13">
    <source>
        <dbReference type="EMBL" id="EKE27171.1"/>
    </source>
</evidence>
<name>K2F7Q3_9BACT</name>
<evidence type="ECO:0000256" key="10">
    <source>
        <dbReference type="ARBA" id="ARBA00023012"/>
    </source>
</evidence>
<evidence type="ECO:0000256" key="4">
    <source>
        <dbReference type="ARBA" id="ARBA00022679"/>
    </source>
</evidence>
<keyword evidence="7 13" id="KW-0418">Kinase</keyword>
<comment type="catalytic activity">
    <reaction evidence="1">
        <text>ATP + protein L-histidine = ADP + protein N-phospho-L-histidine.</text>
        <dbReference type="EC" id="2.7.13.3"/>
    </reaction>
</comment>
<dbReference type="PANTHER" id="PTHR42878:SF7">
    <property type="entry name" value="SENSOR HISTIDINE KINASE GLRK"/>
    <property type="match status" value="1"/>
</dbReference>
<evidence type="ECO:0000256" key="11">
    <source>
        <dbReference type="ARBA" id="ARBA00023136"/>
    </source>
</evidence>
<dbReference type="PANTHER" id="PTHR42878">
    <property type="entry name" value="TWO-COMPONENT HISTIDINE KINASE"/>
    <property type="match status" value="1"/>
</dbReference>
<dbReference type="InterPro" id="IPR035965">
    <property type="entry name" value="PAS-like_dom_sf"/>
</dbReference>
<evidence type="ECO:0000256" key="6">
    <source>
        <dbReference type="ARBA" id="ARBA00022741"/>
    </source>
</evidence>
<comment type="subcellular location">
    <subcellularLocation>
        <location evidence="2">Membrane</location>
        <topology evidence="2">Multi-pass membrane protein</topology>
    </subcellularLocation>
</comment>
<evidence type="ECO:0000256" key="9">
    <source>
        <dbReference type="ARBA" id="ARBA00022989"/>
    </source>
</evidence>
<keyword evidence="4" id="KW-0808">Transferase</keyword>
<dbReference type="InterPro" id="IPR000014">
    <property type="entry name" value="PAS"/>
</dbReference>
<dbReference type="EMBL" id="AMFJ01000529">
    <property type="protein sequence ID" value="EKE27171.1"/>
    <property type="molecule type" value="Genomic_DNA"/>
</dbReference>
<comment type="caution">
    <text evidence="13">The sequence shown here is derived from an EMBL/GenBank/DDBJ whole genome shotgun (WGS) entry which is preliminary data.</text>
</comment>
<keyword evidence="11" id="KW-0472">Membrane</keyword>
<dbReference type="EC" id="2.7.13.3" evidence="3"/>
<accession>K2F7Q3</accession>
<dbReference type="SUPFAM" id="SSF47384">
    <property type="entry name" value="Homodimeric domain of signal transducing histidine kinase"/>
    <property type="match status" value="1"/>
</dbReference>
<dbReference type="Gene3D" id="1.10.287.130">
    <property type="match status" value="1"/>
</dbReference>
<dbReference type="NCBIfam" id="TIGR00229">
    <property type="entry name" value="sensory_box"/>
    <property type="match status" value="1"/>
</dbReference>
<dbReference type="Pfam" id="PF13426">
    <property type="entry name" value="PAS_9"/>
    <property type="match status" value="1"/>
</dbReference>
<dbReference type="AlphaFoldDB" id="K2F7Q3"/>
<proteinExistence type="predicted"/>
<gene>
    <name evidence="13" type="ORF">ACD_4C00013G0002</name>
</gene>
<keyword evidence="5" id="KW-0812">Transmembrane</keyword>
<sequence length="424" mass="51054">MSQEILDEIIENTFRSTAIEELVNEYSEKVFLVWDDKWKIEEILRKLTKETLKFKIVWLENQLILQERQFKDLLNQVQTWIWWTNLNTRTVEHVNNYFCEMLGINKEDIIGNPIEIFSEYIIQTEENLERFENWRKIFKESGWVIPYELQFKTKTWEEKWFLLSSTHDKDKNIESFTTADITPLKKLIEALKEIDKIKENTIYVMNHDIKQPLTCALGFASILYDKICWVGKNVSEDNFKLYFLKLKESIEAAAELTVDYLDILKMELGEYKLKPWRIELLSFLNEMIDITSKKWKISNIPWDLEIIINNDIKCLKRIFINLFKNAFEAWLFLNINIDDDNEFVSITMHNDWYINKELLITLFKEKVKSTKPNWCWLWTYSVGLACKTIGWEIRIVESTKENWTIIEIKIPKILKNNQEKNWLH</sequence>
<dbReference type="GO" id="GO:0030295">
    <property type="term" value="F:protein kinase activator activity"/>
    <property type="evidence" value="ECO:0007669"/>
    <property type="project" value="TreeGrafter"/>
</dbReference>
<keyword evidence="8" id="KW-0067">ATP-binding</keyword>
<evidence type="ECO:0000256" key="3">
    <source>
        <dbReference type="ARBA" id="ARBA00012438"/>
    </source>
</evidence>
<dbReference type="Gene3D" id="3.30.450.20">
    <property type="entry name" value="PAS domain"/>
    <property type="match status" value="1"/>
</dbReference>